<evidence type="ECO:0000256" key="3">
    <source>
        <dbReference type="ARBA" id="ARBA00022692"/>
    </source>
</evidence>
<protein>
    <submittedName>
        <fullName evidence="9">Sodium/hydrogen exchanger family protein</fullName>
    </submittedName>
</protein>
<feature type="transmembrane region" description="Helical" evidence="7">
    <location>
        <begin position="47"/>
        <end position="69"/>
    </location>
</feature>
<feature type="transmembrane region" description="Helical" evidence="7">
    <location>
        <begin position="16"/>
        <end position="35"/>
    </location>
</feature>
<evidence type="ECO:0000259" key="8">
    <source>
        <dbReference type="Pfam" id="PF00999"/>
    </source>
</evidence>
<dbReference type="Gene3D" id="1.20.1530.20">
    <property type="match status" value="1"/>
</dbReference>
<dbReference type="Proteomes" id="UP000072421">
    <property type="component" value="Chromosome"/>
</dbReference>
<dbReference type="PANTHER" id="PTHR32468">
    <property type="entry name" value="CATION/H + ANTIPORTER"/>
    <property type="match status" value="1"/>
</dbReference>
<dbReference type="InterPro" id="IPR038770">
    <property type="entry name" value="Na+/solute_symporter_sf"/>
</dbReference>
<feature type="domain" description="Cation/H+ exchanger transmembrane" evidence="8">
    <location>
        <begin position="25"/>
        <end position="412"/>
    </location>
</feature>
<feature type="transmembrane region" description="Helical" evidence="7">
    <location>
        <begin position="144"/>
        <end position="167"/>
    </location>
</feature>
<evidence type="ECO:0000256" key="1">
    <source>
        <dbReference type="ARBA" id="ARBA00004141"/>
    </source>
</evidence>
<dbReference type="Pfam" id="PF00999">
    <property type="entry name" value="Na_H_Exchanger"/>
    <property type="match status" value="1"/>
</dbReference>
<name>A0A127PH55_9BURK</name>
<evidence type="ECO:0000256" key="4">
    <source>
        <dbReference type="ARBA" id="ARBA00022989"/>
    </source>
</evidence>
<dbReference type="GO" id="GO:1902600">
    <property type="term" value="P:proton transmembrane transport"/>
    <property type="evidence" value="ECO:0007669"/>
    <property type="project" value="InterPro"/>
</dbReference>
<dbReference type="PATRIC" id="fig|158899.10.peg.4432"/>
<dbReference type="GO" id="GO:0015297">
    <property type="term" value="F:antiporter activity"/>
    <property type="evidence" value="ECO:0007669"/>
    <property type="project" value="InterPro"/>
</dbReference>
<feature type="transmembrane region" description="Helical" evidence="7">
    <location>
        <begin position="373"/>
        <end position="391"/>
    </location>
</feature>
<evidence type="ECO:0000256" key="6">
    <source>
        <dbReference type="ARBA" id="ARBA00023136"/>
    </source>
</evidence>
<feature type="transmembrane region" description="Helical" evidence="7">
    <location>
        <begin position="397"/>
        <end position="415"/>
    </location>
</feature>
<dbReference type="InterPro" id="IPR050794">
    <property type="entry name" value="CPA2_transporter"/>
</dbReference>
<evidence type="ECO:0000256" key="7">
    <source>
        <dbReference type="SAM" id="Phobius"/>
    </source>
</evidence>
<proteinExistence type="predicted"/>
<feature type="transmembrane region" description="Helical" evidence="7">
    <location>
        <begin position="215"/>
        <end position="233"/>
    </location>
</feature>
<keyword evidence="6 7" id="KW-0472">Membrane</keyword>
<dbReference type="AlphaFoldDB" id="A0A127PH55"/>
<evidence type="ECO:0000256" key="2">
    <source>
        <dbReference type="ARBA" id="ARBA00022448"/>
    </source>
</evidence>
<reference evidence="9 10" key="1">
    <citation type="submission" date="2015-11" db="EMBL/GenBank/DDBJ databases">
        <title>Exploring the genomic traits of fungus-feeding bacterial genus Collimonas.</title>
        <authorList>
            <person name="Song C."/>
            <person name="Schmidt R."/>
            <person name="de Jager V."/>
            <person name="Krzyzanowska D."/>
            <person name="Jongedijk E."/>
            <person name="Cankar K."/>
            <person name="Beekwilder J."/>
            <person name="van Veen A."/>
            <person name="de Boer W."/>
            <person name="van Veen J.A."/>
            <person name="Garbeva P."/>
        </authorList>
    </citation>
    <scope>NUCLEOTIDE SEQUENCE [LARGE SCALE GENOMIC DNA]</scope>
    <source>
        <strain evidence="9 10">Ter6</strain>
    </source>
</reference>
<dbReference type="EMBL" id="CP013232">
    <property type="protein sequence ID" value="AMO97063.1"/>
    <property type="molecule type" value="Genomic_DNA"/>
</dbReference>
<feature type="transmembrane region" description="Helical" evidence="7">
    <location>
        <begin position="245"/>
        <end position="262"/>
    </location>
</feature>
<accession>A0A127PH55</accession>
<keyword evidence="4 7" id="KW-1133">Transmembrane helix</keyword>
<feature type="transmembrane region" description="Helical" evidence="7">
    <location>
        <begin position="329"/>
        <end position="352"/>
    </location>
</feature>
<keyword evidence="2" id="KW-0813">Transport</keyword>
<dbReference type="PANTHER" id="PTHR32468:SF0">
    <property type="entry name" value="K(+)_H(+) ANTIPORTER 1"/>
    <property type="match status" value="1"/>
</dbReference>
<feature type="transmembrane region" description="Helical" evidence="7">
    <location>
        <begin position="111"/>
        <end position="132"/>
    </location>
</feature>
<dbReference type="GO" id="GO:0016020">
    <property type="term" value="C:membrane"/>
    <property type="evidence" value="ECO:0007669"/>
    <property type="project" value="UniProtKB-SubCell"/>
</dbReference>
<feature type="transmembrane region" description="Helical" evidence="7">
    <location>
        <begin position="179"/>
        <end position="203"/>
    </location>
</feature>
<sequence>MHAPAFESFSGPGMQIFLVQLSVIILAAFICGTAAEKLGQSRVVGEIAAGLLLGPSILGAIDINAYNFLFSSASMPALSQLGELGLVLLMFQLGLHLDLKSLQGRRQANAPLLVALLGMLIPFALGCAIGFVSRPWIAPHAEAVGYVLFCGLALSISAVPVMARIVMDLRMADSYPATVALASATLTDLLGWLLLAVIAAFAAGTYSFGRTLYDLALLAAFVAFSLLLAKPFWRSVLSCGETTEASAPSAGILACVACYVLLSSWITAAIGFHSAFGALMAALVLRGHDGLALAWRRQVTGFVELVLMPVFFAYAGIHVSLGSVQSADFWQWFLLFLVAAILGKFGGSYLGARWSGIPHRDARIIGALMNTRGLMELIVLTIGLQLGILPVSVYSMLVLMALVTTAMTVPLLRFWQRQDKALAGSRKASGADQMST</sequence>
<evidence type="ECO:0000256" key="5">
    <source>
        <dbReference type="ARBA" id="ARBA00023065"/>
    </source>
</evidence>
<organism evidence="9">
    <name type="scientific">Collimonas fungivorans</name>
    <dbReference type="NCBI Taxonomy" id="158899"/>
    <lineage>
        <taxon>Bacteria</taxon>
        <taxon>Pseudomonadati</taxon>
        <taxon>Pseudomonadota</taxon>
        <taxon>Betaproteobacteria</taxon>
        <taxon>Burkholderiales</taxon>
        <taxon>Oxalobacteraceae</taxon>
        <taxon>Collimonas</taxon>
    </lineage>
</organism>
<keyword evidence="5" id="KW-0406">Ion transport</keyword>
<evidence type="ECO:0000313" key="9">
    <source>
        <dbReference type="EMBL" id="AMO97063.1"/>
    </source>
</evidence>
<keyword evidence="3 7" id="KW-0812">Transmembrane</keyword>
<comment type="subcellular location">
    <subcellularLocation>
        <location evidence="1">Membrane</location>
        <topology evidence="1">Multi-pass membrane protein</topology>
    </subcellularLocation>
</comment>
<dbReference type="InterPro" id="IPR006153">
    <property type="entry name" value="Cation/H_exchanger_TM"/>
</dbReference>
<feature type="transmembrane region" description="Helical" evidence="7">
    <location>
        <begin position="299"/>
        <end position="317"/>
    </location>
</feature>
<gene>
    <name evidence="9" type="ORF">CFter6_4472</name>
</gene>
<evidence type="ECO:0000313" key="10">
    <source>
        <dbReference type="Proteomes" id="UP000072421"/>
    </source>
</evidence>